<evidence type="ECO:0000256" key="1">
    <source>
        <dbReference type="SAM" id="MobiDB-lite"/>
    </source>
</evidence>
<organism evidence="2 3">
    <name type="scientific">Fusarium agapanthi</name>
    <dbReference type="NCBI Taxonomy" id="1803897"/>
    <lineage>
        <taxon>Eukaryota</taxon>
        <taxon>Fungi</taxon>
        <taxon>Dikarya</taxon>
        <taxon>Ascomycota</taxon>
        <taxon>Pezizomycotina</taxon>
        <taxon>Sordariomycetes</taxon>
        <taxon>Hypocreomycetidae</taxon>
        <taxon>Hypocreales</taxon>
        <taxon>Nectriaceae</taxon>
        <taxon>Fusarium</taxon>
        <taxon>Fusarium fujikuroi species complex</taxon>
    </lineage>
</organism>
<feature type="region of interest" description="Disordered" evidence="1">
    <location>
        <begin position="55"/>
        <end position="87"/>
    </location>
</feature>
<sequence>MEPIILQEGRFEPYSPGVIDLEEFLDIERLCEGTSTPSKSAQPLTPLNEIPIHAATSQQQCSENKRQDDTQGGYETNRSFNQPRRKGIRSTVSVPEYSVICFPSNPTKPDGIKKKRKDFDEKRRLEVARVRKSGACFRCKVRRISVVTDQVGEQVESYRQESARYALPQLLPPSQLIDWVERMIVHQDTRCIGFQQTVDSFILRYSQSEASLPMYEFVHKVHRLNCLTKIRLGLILCMEREGNMTPPSCALHTQFGQISKASSQPIEKEVLLELEKIVFGTAGIGPDNSMALWASLWCLILMYRKLVHTYMAFQEFPCHVPEDYSGFPECKLEVGTHFYHYLVSIYAALFRVTSPLYADFRVAATRKLLNDDESLIEAFMSLRTESFYFR</sequence>
<evidence type="ECO:0000313" key="2">
    <source>
        <dbReference type="EMBL" id="KAF4494569.1"/>
    </source>
</evidence>
<evidence type="ECO:0000313" key="3">
    <source>
        <dbReference type="Proteomes" id="UP000737391"/>
    </source>
</evidence>
<accession>A0A9P5E989</accession>
<protein>
    <submittedName>
        <fullName evidence="2">Uncharacterized protein</fullName>
    </submittedName>
</protein>
<proteinExistence type="predicted"/>
<name>A0A9P5E989_9HYPO</name>
<dbReference type="OrthoDB" id="5426982at2759"/>
<dbReference type="EMBL" id="LUFC02000751">
    <property type="protein sequence ID" value="KAF4494569.1"/>
    <property type="molecule type" value="Genomic_DNA"/>
</dbReference>
<feature type="compositionally biased region" description="Polar residues" evidence="1">
    <location>
        <begin position="73"/>
        <end position="82"/>
    </location>
</feature>
<gene>
    <name evidence="2" type="ORF">FAGAP_9299</name>
</gene>
<keyword evidence="3" id="KW-1185">Reference proteome</keyword>
<reference evidence="2" key="1">
    <citation type="submission" date="2020-01" db="EMBL/GenBank/DDBJ databases">
        <title>Identification and distribution of gene clusters putatively required for synthesis of sphingolipid metabolism inhibitors in phylogenetically diverse species of the filamentous fungus Fusarium.</title>
        <authorList>
            <person name="Kim H.-S."/>
            <person name="Busman M."/>
            <person name="Brown D.W."/>
            <person name="Divon H."/>
            <person name="Uhlig S."/>
            <person name="Proctor R.H."/>
        </authorList>
    </citation>
    <scope>NUCLEOTIDE SEQUENCE</scope>
    <source>
        <strain evidence="2">NRRL 31653</strain>
    </source>
</reference>
<dbReference type="AlphaFoldDB" id="A0A9P5E989"/>
<comment type="caution">
    <text evidence="2">The sequence shown here is derived from an EMBL/GenBank/DDBJ whole genome shotgun (WGS) entry which is preliminary data.</text>
</comment>
<dbReference type="Proteomes" id="UP000737391">
    <property type="component" value="Unassembled WGS sequence"/>
</dbReference>